<keyword evidence="12" id="KW-1185">Reference proteome</keyword>
<keyword evidence="6 10" id="KW-1133">Transmembrane helix</keyword>
<dbReference type="Proteomes" id="UP001432146">
    <property type="component" value="Unassembled WGS sequence"/>
</dbReference>
<comment type="catalytic activity">
    <reaction evidence="10">
        <text>a very-long-chain acyl-CoA + malonyl-CoA + H(+) = a very-long-chain 3-oxoacyl-CoA + CO2 + CoA</text>
        <dbReference type="Rhea" id="RHEA:32727"/>
        <dbReference type="ChEBI" id="CHEBI:15378"/>
        <dbReference type="ChEBI" id="CHEBI:16526"/>
        <dbReference type="ChEBI" id="CHEBI:57287"/>
        <dbReference type="ChEBI" id="CHEBI:57384"/>
        <dbReference type="ChEBI" id="CHEBI:90725"/>
        <dbReference type="ChEBI" id="CHEBI:90736"/>
        <dbReference type="EC" id="2.3.1.199"/>
    </reaction>
</comment>
<dbReference type="Pfam" id="PF01151">
    <property type="entry name" value="ELO"/>
    <property type="match status" value="1"/>
</dbReference>
<comment type="subcellular location">
    <subcellularLocation>
        <location evidence="1">Membrane</location>
        <topology evidence="1">Multi-pass membrane protein</topology>
    </subcellularLocation>
</comment>
<feature type="transmembrane region" description="Helical" evidence="10">
    <location>
        <begin position="138"/>
        <end position="158"/>
    </location>
</feature>
<evidence type="ECO:0000256" key="7">
    <source>
        <dbReference type="ARBA" id="ARBA00023098"/>
    </source>
</evidence>
<gene>
    <name evidence="11" type="ORF">QLX08_003879</name>
</gene>
<protein>
    <recommendedName>
        <fullName evidence="10">Elongation of very long chain fatty acids protein</fullName>
        <ecNumber evidence="10">2.3.1.199</ecNumber>
    </recommendedName>
    <alternativeName>
        <fullName evidence="10">Very-long-chain 3-oxoacyl-CoA synthase</fullName>
    </alternativeName>
</protein>
<dbReference type="GO" id="GO:0042761">
    <property type="term" value="P:very long-chain fatty acid biosynthetic process"/>
    <property type="evidence" value="ECO:0007669"/>
    <property type="project" value="TreeGrafter"/>
</dbReference>
<keyword evidence="2 10" id="KW-0444">Lipid biosynthesis</keyword>
<evidence type="ECO:0000256" key="2">
    <source>
        <dbReference type="ARBA" id="ARBA00022516"/>
    </source>
</evidence>
<sequence length="233" mass="26420">MEQSAGSSGCYFLQNPATIMLVFTFAYVYFVSRCGRKCMRDKSAYTLHTFTRCYNIFQIVSNGLLAYHVLKHGLHQFLLPGCGVPDPSVPLLAQTKTIEWCILCSRFVDYIETVMLLLEKRQHEITLMHLYRRVSAPWITWFTMKYFIVGSSLTFALLNCSVRAMKYTSNLLSSFQPLQTPSNSTKPLITIAEMAQLSISILYALQSFFLGCSISVLRTSVILADLLVNFVSL</sequence>
<comment type="caution">
    <text evidence="10">Lacks conserved residue(s) required for the propagation of feature annotation.</text>
</comment>
<dbReference type="EMBL" id="JAWNGG020000058">
    <property type="protein sequence ID" value="KAK9304948.1"/>
    <property type="molecule type" value="Genomic_DNA"/>
</dbReference>
<comment type="similarity">
    <text evidence="10">Belongs to the ELO family.</text>
</comment>
<proteinExistence type="inferred from homology"/>
<dbReference type="GO" id="GO:0034625">
    <property type="term" value="P:fatty acid elongation, monounsaturated fatty acid"/>
    <property type="evidence" value="ECO:0007669"/>
    <property type="project" value="TreeGrafter"/>
</dbReference>
<evidence type="ECO:0000256" key="6">
    <source>
        <dbReference type="ARBA" id="ARBA00022989"/>
    </source>
</evidence>
<organism evidence="11 12">
    <name type="scientific">Tetragonisca angustula</name>
    <dbReference type="NCBI Taxonomy" id="166442"/>
    <lineage>
        <taxon>Eukaryota</taxon>
        <taxon>Metazoa</taxon>
        <taxon>Ecdysozoa</taxon>
        <taxon>Arthropoda</taxon>
        <taxon>Hexapoda</taxon>
        <taxon>Insecta</taxon>
        <taxon>Pterygota</taxon>
        <taxon>Neoptera</taxon>
        <taxon>Endopterygota</taxon>
        <taxon>Hymenoptera</taxon>
        <taxon>Apocrita</taxon>
        <taxon>Aculeata</taxon>
        <taxon>Apoidea</taxon>
        <taxon>Anthophila</taxon>
        <taxon>Apidae</taxon>
        <taxon>Tetragonisca</taxon>
    </lineage>
</organism>
<keyword evidence="9 10" id="KW-0275">Fatty acid biosynthesis</keyword>
<dbReference type="PANTHER" id="PTHR11157:SF164">
    <property type="entry name" value="ELONGATION OF VERY LONG CHAIN FATTY ACIDS PROTEIN"/>
    <property type="match status" value="1"/>
</dbReference>
<evidence type="ECO:0000256" key="8">
    <source>
        <dbReference type="ARBA" id="ARBA00023136"/>
    </source>
</evidence>
<dbReference type="GO" id="GO:0009922">
    <property type="term" value="F:fatty acid elongase activity"/>
    <property type="evidence" value="ECO:0007669"/>
    <property type="project" value="UniProtKB-EC"/>
</dbReference>
<keyword evidence="7 10" id="KW-0443">Lipid metabolism</keyword>
<dbReference type="GO" id="GO:0030148">
    <property type="term" value="P:sphingolipid biosynthetic process"/>
    <property type="evidence" value="ECO:0007669"/>
    <property type="project" value="TreeGrafter"/>
</dbReference>
<feature type="transmembrane region" description="Helical" evidence="10">
    <location>
        <begin position="53"/>
        <end position="70"/>
    </location>
</feature>
<evidence type="ECO:0000256" key="5">
    <source>
        <dbReference type="ARBA" id="ARBA00022832"/>
    </source>
</evidence>
<dbReference type="GO" id="GO:0005789">
    <property type="term" value="C:endoplasmic reticulum membrane"/>
    <property type="evidence" value="ECO:0007669"/>
    <property type="project" value="TreeGrafter"/>
</dbReference>
<dbReference type="EC" id="2.3.1.199" evidence="10"/>
<keyword evidence="4 10" id="KW-0812">Transmembrane</keyword>
<reference evidence="11 12" key="1">
    <citation type="submission" date="2024-05" db="EMBL/GenBank/DDBJ databases">
        <title>The nuclear and mitochondrial genome assemblies of Tetragonisca angustula (Apidae: Meliponini), a tiny yet remarkable pollinator in the Neotropics.</title>
        <authorList>
            <person name="Ferrari R."/>
            <person name="Ricardo P.C."/>
            <person name="Dias F.C."/>
            <person name="Araujo N.S."/>
            <person name="Soares D.O."/>
            <person name="Zhou Q.-S."/>
            <person name="Zhu C.-D."/>
            <person name="Coutinho L."/>
            <person name="Airas M.C."/>
            <person name="Batista T.M."/>
        </authorList>
    </citation>
    <scope>NUCLEOTIDE SEQUENCE [LARGE SCALE GENOMIC DNA]</scope>
    <source>
        <strain evidence="11">ASF017062</strain>
        <tissue evidence="11">Abdomen</tissue>
    </source>
</reference>
<keyword evidence="5 10" id="KW-0276">Fatty acid metabolism</keyword>
<accession>A0AAW1A809</accession>
<evidence type="ECO:0000313" key="12">
    <source>
        <dbReference type="Proteomes" id="UP001432146"/>
    </source>
</evidence>
<keyword evidence="3 10" id="KW-0808">Transferase</keyword>
<evidence type="ECO:0000256" key="4">
    <source>
        <dbReference type="ARBA" id="ARBA00022692"/>
    </source>
</evidence>
<name>A0AAW1A809_9HYME</name>
<dbReference type="InterPro" id="IPR002076">
    <property type="entry name" value="ELO_fam"/>
</dbReference>
<dbReference type="PANTHER" id="PTHR11157">
    <property type="entry name" value="FATTY ACID ACYL TRANSFERASE-RELATED"/>
    <property type="match status" value="1"/>
</dbReference>
<dbReference type="GO" id="GO:0034626">
    <property type="term" value="P:fatty acid elongation, polyunsaturated fatty acid"/>
    <property type="evidence" value="ECO:0007669"/>
    <property type="project" value="TreeGrafter"/>
</dbReference>
<evidence type="ECO:0000313" key="11">
    <source>
        <dbReference type="EMBL" id="KAK9304948.1"/>
    </source>
</evidence>
<dbReference type="GO" id="GO:0019367">
    <property type="term" value="P:fatty acid elongation, saturated fatty acid"/>
    <property type="evidence" value="ECO:0007669"/>
    <property type="project" value="TreeGrafter"/>
</dbReference>
<evidence type="ECO:0000256" key="9">
    <source>
        <dbReference type="ARBA" id="ARBA00023160"/>
    </source>
</evidence>
<evidence type="ECO:0000256" key="10">
    <source>
        <dbReference type="RuleBase" id="RU361115"/>
    </source>
</evidence>
<feature type="transmembrane region" description="Helical" evidence="10">
    <location>
        <begin position="12"/>
        <end position="32"/>
    </location>
</feature>
<evidence type="ECO:0000256" key="3">
    <source>
        <dbReference type="ARBA" id="ARBA00022679"/>
    </source>
</evidence>
<feature type="transmembrane region" description="Helical" evidence="10">
    <location>
        <begin position="201"/>
        <end position="224"/>
    </location>
</feature>
<comment type="caution">
    <text evidence="11">The sequence shown here is derived from an EMBL/GenBank/DDBJ whole genome shotgun (WGS) entry which is preliminary data.</text>
</comment>
<evidence type="ECO:0000256" key="1">
    <source>
        <dbReference type="ARBA" id="ARBA00004141"/>
    </source>
</evidence>
<dbReference type="AlphaFoldDB" id="A0AAW1A809"/>
<keyword evidence="8 10" id="KW-0472">Membrane</keyword>